<evidence type="ECO:0000313" key="7">
    <source>
        <dbReference type="Proteomes" id="UP000449547"/>
    </source>
</evidence>
<keyword evidence="2" id="KW-0519">Myristate</keyword>
<evidence type="ECO:0000256" key="3">
    <source>
        <dbReference type="ARBA" id="ARBA00023136"/>
    </source>
</evidence>
<evidence type="ECO:0000256" key="5">
    <source>
        <dbReference type="ARBA" id="ARBA00023288"/>
    </source>
</evidence>
<dbReference type="GO" id="GO:0031902">
    <property type="term" value="C:late endosome membrane"/>
    <property type="evidence" value="ECO:0007669"/>
    <property type="project" value="InterPro"/>
</dbReference>
<dbReference type="GO" id="GO:0043410">
    <property type="term" value="P:positive regulation of MAPK cascade"/>
    <property type="evidence" value="ECO:0007669"/>
    <property type="project" value="InterPro"/>
</dbReference>
<comment type="caution">
    <text evidence="6">The sequence shown here is derived from an EMBL/GenBank/DDBJ whole genome shotgun (WGS) entry which is preliminary data.</text>
</comment>
<dbReference type="Proteomes" id="UP000449547">
    <property type="component" value="Unassembled WGS sequence"/>
</dbReference>
<keyword evidence="5" id="KW-0449">Lipoprotein</keyword>
<dbReference type="GO" id="GO:0071986">
    <property type="term" value="C:Ragulator complex"/>
    <property type="evidence" value="ECO:0007669"/>
    <property type="project" value="InterPro"/>
</dbReference>
<dbReference type="VEuPathDB" id="FungiDB:DIURU_000973"/>
<keyword evidence="3" id="KW-0472">Membrane</keyword>
<dbReference type="RefSeq" id="XP_034014205.1">
    <property type="nucleotide sequence ID" value="XM_034159280.1"/>
</dbReference>
<dbReference type="EMBL" id="SWFT01000033">
    <property type="protein sequence ID" value="KAA8906564.1"/>
    <property type="molecule type" value="Genomic_DNA"/>
</dbReference>
<dbReference type="GO" id="GO:0032008">
    <property type="term" value="P:positive regulation of TOR signaling"/>
    <property type="evidence" value="ECO:0007669"/>
    <property type="project" value="InterPro"/>
</dbReference>
<dbReference type="AlphaFoldDB" id="A0A642UVS4"/>
<dbReference type="SMART" id="SM01262">
    <property type="entry name" value="LAMTOR"/>
    <property type="match status" value="1"/>
</dbReference>
<keyword evidence="7" id="KW-1185">Reference proteome</keyword>
<dbReference type="OMA" id="NDMNDSH"/>
<comment type="subcellular location">
    <subcellularLocation>
        <location evidence="1">Endomembrane system</location>
    </subcellularLocation>
</comment>
<organism evidence="6 7">
    <name type="scientific">Diutina rugosa</name>
    <name type="common">Yeast</name>
    <name type="synonym">Candida rugosa</name>
    <dbReference type="NCBI Taxonomy" id="5481"/>
    <lineage>
        <taxon>Eukaryota</taxon>
        <taxon>Fungi</taxon>
        <taxon>Dikarya</taxon>
        <taxon>Ascomycota</taxon>
        <taxon>Saccharomycotina</taxon>
        <taxon>Pichiomycetes</taxon>
        <taxon>Debaryomycetaceae</taxon>
        <taxon>Diutina</taxon>
    </lineage>
</organism>
<name>A0A642UVS4_DIURU</name>
<dbReference type="Pfam" id="PF15454">
    <property type="entry name" value="LAMTOR"/>
    <property type="match status" value="1"/>
</dbReference>
<evidence type="ECO:0000256" key="2">
    <source>
        <dbReference type="ARBA" id="ARBA00022707"/>
    </source>
</evidence>
<dbReference type="GeneID" id="54779626"/>
<dbReference type="GO" id="GO:0016197">
    <property type="term" value="P:endosomal transport"/>
    <property type="evidence" value="ECO:0007669"/>
    <property type="project" value="InterPro"/>
</dbReference>
<dbReference type="GO" id="GO:0001919">
    <property type="term" value="P:regulation of receptor recycling"/>
    <property type="evidence" value="ECO:0007669"/>
    <property type="project" value="InterPro"/>
</dbReference>
<proteinExistence type="predicted"/>
<evidence type="ECO:0000313" key="6">
    <source>
        <dbReference type="EMBL" id="KAA8906564.1"/>
    </source>
</evidence>
<protein>
    <submittedName>
        <fullName evidence="6">Uncharacterized protein</fullName>
    </submittedName>
</protein>
<dbReference type="GO" id="GO:0071230">
    <property type="term" value="P:cellular response to amino acid stimulus"/>
    <property type="evidence" value="ECO:0007669"/>
    <property type="project" value="InterPro"/>
</dbReference>
<dbReference type="OrthoDB" id="3995860at2759"/>
<sequence length="128" mass="14030">MGQCLSSCLGGDRGDDVDENTHLLAQQQYDTSAQEAKLLKEQQQRQQELTGIVNDLQDNLIDVTTFMSSSVPGTPNITFEDDASEAKPYPSFAGDDVVQEVAHQAASADDATKECCKIEEIPDLYIKF</sequence>
<dbReference type="InterPro" id="IPR028209">
    <property type="entry name" value="LAMTOR1/MEH1"/>
</dbReference>
<evidence type="ECO:0000256" key="4">
    <source>
        <dbReference type="ARBA" id="ARBA00023139"/>
    </source>
</evidence>
<accession>A0A642UVS4</accession>
<reference evidence="6 7" key="1">
    <citation type="submission" date="2019-07" db="EMBL/GenBank/DDBJ databases">
        <title>Genome assembly of two rare yeast pathogens: Diutina rugosa and Trichomonascus ciferrii.</title>
        <authorList>
            <person name="Mixao V."/>
            <person name="Saus E."/>
            <person name="Hansen A."/>
            <person name="Lass-Flor C."/>
            <person name="Gabaldon T."/>
        </authorList>
    </citation>
    <scope>NUCLEOTIDE SEQUENCE [LARGE SCALE GENOMIC DNA]</scope>
    <source>
        <strain evidence="6 7">CBS 613</strain>
    </source>
</reference>
<gene>
    <name evidence="6" type="ORF">DIURU_000973</name>
</gene>
<dbReference type="GO" id="GO:0045121">
    <property type="term" value="C:membrane raft"/>
    <property type="evidence" value="ECO:0007669"/>
    <property type="project" value="InterPro"/>
</dbReference>
<keyword evidence="4" id="KW-0564">Palmitate</keyword>
<evidence type="ECO:0000256" key="1">
    <source>
        <dbReference type="ARBA" id="ARBA00004308"/>
    </source>
</evidence>